<comment type="function">
    <text evidence="1">May be involved in a process influencing telomere capping.</text>
</comment>
<dbReference type="Pfam" id="PF14474">
    <property type="entry name" value="RTC4"/>
    <property type="match status" value="1"/>
</dbReference>
<feature type="compositionally biased region" description="Basic residues" evidence="8">
    <location>
        <begin position="246"/>
        <end position="255"/>
    </location>
</feature>
<evidence type="ECO:0000256" key="8">
    <source>
        <dbReference type="SAM" id="MobiDB-lite"/>
    </source>
</evidence>
<comment type="subcellular location">
    <subcellularLocation>
        <location evidence="3">Cytoplasm</location>
    </subcellularLocation>
    <subcellularLocation>
        <location evidence="2">Nucleus</location>
    </subcellularLocation>
</comment>
<keyword evidence="7" id="KW-0539">Nucleus</keyword>
<dbReference type="InterPro" id="IPR039024">
    <property type="entry name" value="RTC4"/>
</dbReference>
<gene>
    <name evidence="10" type="ORF">PVAG01_09249</name>
</gene>
<proteinExistence type="inferred from homology"/>
<dbReference type="EMBL" id="JBFCZG010000008">
    <property type="protein sequence ID" value="KAL3419028.1"/>
    <property type="molecule type" value="Genomic_DNA"/>
</dbReference>
<evidence type="ECO:0000256" key="4">
    <source>
        <dbReference type="ARBA" id="ARBA00009461"/>
    </source>
</evidence>
<dbReference type="Proteomes" id="UP001629113">
    <property type="component" value="Unassembled WGS sequence"/>
</dbReference>
<protein>
    <recommendedName>
        <fullName evidence="5">Restriction of telomere capping protein 4</fullName>
    </recommendedName>
</protein>
<keyword evidence="11" id="KW-1185">Reference proteome</keyword>
<evidence type="ECO:0000256" key="7">
    <source>
        <dbReference type="ARBA" id="ARBA00023242"/>
    </source>
</evidence>
<dbReference type="InterPro" id="IPR028094">
    <property type="entry name" value="RTC4_C"/>
</dbReference>
<evidence type="ECO:0000256" key="5">
    <source>
        <dbReference type="ARBA" id="ARBA00015162"/>
    </source>
</evidence>
<evidence type="ECO:0000313" key="10">
    <source>
        <dbReference type="EMBL" id="KAL3419028.1"/>
    </source>
</evidence>
<feature type="domain" description="Restriction of telomere capping protein 4 C-terminal" evidence="9">
    <location>
        <begin position="431"/>
        <end position="547"/>
    </location>
</feature>
<evidence type="ECO:0000313" key="11">
    <source>
        <dbReference type="Proteomes" id="UP001629113"/>
    </source>
</evidence>
<feature type="region of interest" description="Disordered" evidence="8">
    <location>
        <begin position="170"/>
        <end position="190"/>
    </location>
</feature>
<evidence type="ECO:0000256" key="3">
    <source>
        <dbReference type="ARBA" id="ARBA00004496"/>
    </source>
</evidence>
<evidence type="ECO:0000256" key="6">
    <source>
        <dbReference type="ARBA" id="ARBA00022490"/>
    </source>
</evidence>
<evidence type="ECO:0000259" key="9">
    <source>
        <dbReference type="SMART" id="SM01312"/>
    </source>
</evidence>
<evidence type="ECO:0000256" key="2">
    <source>
        <dbReference type="ARBA" id="ARBA00004123"/>
    </source>
</evidence>
<accession>A0ABR4P6T9</accession>
<reference evidence="10 11" key="1">
    <citation type="submission" date="2024-06" db="EMBL/GenBank/DDBJ databases">
        <title>Complete genome of Phlyctema vagabunda strain 19-DSS-EL-015.</title>
        <authorList>
            <person name="Fiorenzani C."/>
        </authorList>
    </citation>
    <scope>NUCLEOTIDE SEQUENCE [LARGE SCALE GENOMIC DNA]</scope>
    <source>
        <strain evidence="10 11">19-DSS-EL-015</strain>
    </source>
</reference>
<comment type="similarity">
    <text evidence="4">Belongs to the RTC4 family.</text>
</comment>
<feature type="region of interest" description="Disordered" evidence="8">
    <location>
        <begin position="20"/>
        <end position="142"/>
    </location>
</feature>
<comment type="caution">
    <text evidence="10">The sequence shown here is derived from an EMBL/GenBank/DDBJ whole genome shotgun (WGS) entry which is preliminary data.</text>
</comment>
<keyword evidence="6" id="KW-0963">Cytoplasm</keyword>
<dbReference type="PANTHER" id="PTHR41391">
    <property type="entry name" value="RESTRICTION OF TELOMERE CAPPING PROTEIN 4"/>
    <property type="match status" value="1"/>
</dbReference>
<name>A0ABR4P6T9_9HELO</name>
<feature type="compositionally biased region" description="Polar residues" evidence="8">
    <location>
        <begin position="116"/>
        <end position="136"/>
    </location>
</feature>
<sequence length="563" mass="62677">MATRERSALFQNLNLIGSANVNAPYKPLRPTMPQPGMATREFVGKKQPRRPTIDPFNEHSMTAIPGNSDDEDEDEDGDDDSANIGPTTFARKAAEKKSDNRLQAGRDSGKRGANKSPITITDSPGSPNQARKNNTGKVGEGMNAYVNRSRGYRFGWSGSKKNLVYGAGSRAGGTNFSQGRKRCDTESPEPVLEDVELVEQDIKSSPVAKFDKIEFEDLDSPQKEIKFQSIDSADVESPKVTSYSGKKTKGKAKPKRAQETSDDEKFSGFKIPEGLDASLDDVLQEPPVRVKSPPLDIADAKRRKLNREALLDELPEYVKNIVKEDGYENLLDEFNIPGNPTSSAGSSKQLCELDYKPRSGQPICPVCMEPVELDDLKSWGDMKGFNQQSKFCRFHQKKTAEVEWNEKGYPRIDWQGMNKRIRAHHKFIKDLVKGAPCHYRTVLDDAIKSGKNRTLKDMSQSLVPGYYGSRGLKVISENIMSRFPKLLKERAVKDRLIAARGVPSFVQAVLVLEVGCAFIMEDMDISAEDARDVLSQSIAIGELVNEEVKDVLGKRYESEDDEE</sequence>
<organism evidence="10 11">
    <name type="scientific">Phlyctema vagabunda</name>
    <dbReference type="NCBI Taxonomy" id="108571"/>
    <lineage>
        <taxon>Eukaryota</taxon>
        <taxon>Fungi</taxon>
        <taxon>Dikarya</taxon>
        <taxon>Ascomycota</taxon>
        <taxon>Pezizomycotina</taxon>
        <taxon>Leotiomycetes</taxon>
        <taxon>Helotiales</taxon>
        <taxon>Dermateaceae</taxon>
        <taxon>Phlyctema</taxon>
    </lineage>
</organism>
<feature type="region of interest" description="Disordered" evidence="8">
    <location>
        <begin position="226"/>
        <end position="270"/>
    </location>
</feature>
<feature type="compositionally biased region" description="Basic and acidic residues" evidence="8">
    <location>
        <begin position="256"/>
        <end position="267"/>
    </location>
</feature>
<dbReference type="PANTHER" id="PTHR41391:SF1">
    <property type="entry name" value="RESTRICTION OF TELOMERE CAPPING PROTEIN 4"/>
    <property type="match status" value="1"/>
</dbReference>
<evidence type="ECO:0000256" key="1">
    <source>
        <dbReference type="ARBA" id="ARBA00002738"/>
    </source>
</evidence>
<feature type="compositionally biased region" description="Acidic residues" evidence="8">
    <location>
        <begin position="68"/>
        <end position="81"/>
    </location>
</feature>
<dbReference type="SMART" id="SM01312">
    <property type="entry name" value="RTC4"/>
    <property type="match status" value="1"/>
</dbReference>